<keyword evidence="1" id="KW-0677">Repeat</keyword>
<dbReference type="PANTHER" id="PTHR24193">
    <property type="entry name" value="ANKYRIN REPEAT PROTEIN"/>
    <property type="match status" value="1"/>
</dbReference>
<dbReference type="Proteomes" id="UP001498476">
    <property type="component" value="Unassembled WGS sequence"/>
</dbReference>
<dbReference type="Gene3D" id="1.25.40.20">
    <property type="entry name" value="Ankyrin repeat-containing domain"/>
    <property type="match status" value="2"/>
</dbReference>
<name>A0ABR1HHA4_9HYPO</name>
<dbReference type="Pfam" id="PF00023">
    <property type="entry name" value="Ank"/>
    <property type="match status" value="1"/>
</dbReference>
<evidence type="ECO:0008006" key="6">
    <source>
        <dbReference type="Google" id="ProtNLM"/>
    </source>
</evidence>
<keyword evidence="5" id="KW-1185">Reference proteome</keyword>
<dbReference type="InterPro" id="IPR050663">
    <property type="entry name" value="Ankyrin-SOCS_Box"/>
</dbReference>
<evidence type="ECO:0000256" key="3">
    <source>
        <dbReference type="PROSITE-ProRule" id="PRU00023"/>
    </source>
</evidence>
<feature type="repeat" description="ANK" evidence="3">
    <location>
        <begin position="173"/>
        <end position="205"/>
    </location>
</feature>
<keyword evidence="2 3" id="KW-0040">ANK repeat</keyword>
<dbReference type="SUPFAM" id="SSF48403">
    <property type="entry name" value="Ankyrin repeat"/>
    <property type="match status" value="1"/>
</dbReference>
<accession>A0ABR1HHA4</accession>
<dbReference type="PANTHER" id="PTHR24193:SF121">
    <property type="entry name" value="ADA2A-CONTAINING COMPLEX COMPONENT 3, ISOFORM D"/>
    <property type="match status" value="1"/>
</dbReference>
<gene>
    <name evidence="4" type="ORF">QQX98_002882</name>
</gene>
<dbReference type="PROSITE" id="PS50297">
    <property type="entry name" value="ANK_REP_REGION"/>
    <property type="match status" value="2"/>
</dbReference>
<dbReference type="InterPro" id="IPR002110">
    <property type="entry name" value="Ankyrin_rpt"/>
</dbReference>
<proteinExistence type="predicted"/>
<dbReference type="EMBL" id="JAZAVJ010000031">
    <property type="protein sequence ID" value="KAK7420227.1"/>
    <property type="molecule type" value="Genomic_DNA"/>
</dbReference>
<evidence type="ECO:0000256" key="2">
    <source>
        <dbReference type="ARBA" id="ARBA00023043"/>
    </source>
</evidence>
<sequence>MVELLLDHGSEVYGGDFHLSFSPFYMLGHHTCPFARYMSHGKAHRTTLRETIRILRDRGLDINGLDSASQTPLFLAVKNMDLKPYILEQLIENGADINKGHTMASAICFGNIDAVSLLLNAGAGIHFTLTNGQEKDILSYAVCRGFEPSYVKKCLALCPQLRERDVLDDSDGGGWTALHHAAYCGDIEGVRALLDAGADTKKLSSVDETALELAALTLEEFNGDVQVQGGKRSQL</sequence>
<dbReference type="InterPro" id="IPR036770">
    <property type="entry name" value="Ankyrin_rpt-contain_sf"/>
</dbReference>
<reference evidence="4 5" key="1">
    <citation type="journal article" date="2025" name="Microbiol. Resour. Announc.">
        <title>Draft genome sequences for Neonectria magnoliae and Neonectria punicea, canker pathogens of Liriodendron tulipifera and Acer saccharum in West Virginia.</title>
        <authorList>
            <person name="Petronek H.M."/>
            <person name="Kasson M.T."/>
            <person name="Metheny A.M."/>
            <person name="Stauder C.M."/>
            <person name="Lovett B."/>
            <person name="Lynch S.C."/>
            <person name="Garnas J.R."/>
            <person name="Kasson L.R."/>
            <person name="Stajich J.E."/>
        </authorList>
    </citation>
    <scope>NUCLEOTIDE SEQUENCE [LARGE SCALE GENOMIC DNA]</scope>
    <source>
        <strain evidence="4 5">NRRL 64653</strain>
    </source>
</reference>
<protein>
    <recommendedName>
        <fullName evidence="6">Ankyrin</fullName>
    </recommendedName>
</protein>
<evidence type="ECO:0000313" key="4">
    <source>
        <dbReference type="EMBL" id="KAK7420227.1"/>
    </source>
</evidence>
<dbReference type="SMART" id="SM00248">
    <property type="entry name" value="ANK"/>
    <property type="match status" value="2"/>
</dbReference>
<comment type="caution">
    <text evidence="4">The sequence shown here is derived from an EMBL/GenBank/DDBJ whole genome shotgun (WGS) entry which is preliminary data.</text>
</comment>
<evidence type="ECO:0000256" key="1">
    <source>
        <dbReference type="ARBA" id="ARBA00022737"/>
    </source>
</evidence>
<dbReference type="PROSITE" id="PS50088">
    <property type="entry name" value="ANK_REPEAT"/>
    <property type="match status" value="2"/>
</dbReference>
<dbReference type="Pfam" id="PF12796">
    <property type="entry name" value="Ank_2"/>
    <property type="match status" value="1"/>
</dbReference>
<evidence type="ECO:0000313" key="5">
    <source>
        <dbReference type="Proteomes" id="UP001498476"/>
    </source>
</evidence>
<organism evidence="4 5">
    <name type="scientific">Neonectria punicea</name>
    <dbReference type="NCBI Taxonomy" id="979145"/>
    <lineage>
        <taxon>Eukaryota</taxon>
        <taxon>Fungi</taxon>
        <taxon>Dikarya</taxon>
        <taxon>Ascomycota</taxon>
        <taxon>Pezizomycotina</taxon>
        <taxon>Sordariomycetes</taxon>
        <taxon>Hypocreomycetidae</taxon>
        <taxon>Hypocreales</taxon>
        <taxon>Nectriaceae</taxon>
        <taxon>Neonectria</taxon>
    </lineage>
</organism>
<feature type="repeat" description="ANK" evidence="3">
    <location>
        <begin position="68"/>
        <end position="102"/>
    </location>
</feature>